<gene>
    <name evidence="11" type="primary">budA</name>
    <name evidence="11" type="ORF">LZC95_15760</name>
</gene>
<evidence type="ECO:0000313" key="11">
    <source>
        <dbReference type="EMBL" id="WXA98282.1"/>
    </source>
</evidence>
<keyword evidence="6" id="KW-0210">Decarboxylase</keyword>
<evidence type="ECO:0000313" key="12">
    <source>
        <dbReference type="Proteomes" id="UP001379533"/>
    </source>
</evidence>
<proteinExistence type="inferred from homology"/>
<keyword evidence="7" id="KW-0005">Acetoin biosynthesis</keyword>
<feature type="signal peptide" evidence="10">
    <location>
        <begin position="1"/>
        <end position="31"/>
    </location>
</feature>
<sequence>MSLRFRVLGAVGFVLSSCLFACSSSPSSSYAAPPGESEKVESTESMVTAATIENGESSRESRHRHHHSPTLVQFGTLDQLNRAVLDGPATAKDVARNGDFGLGTYNALDGEMMVLDGVVYRFTSDGVLRVAHRNDLVPFAAVTDFRPDSHYVVQSPLANYEALRTFVTNAVPDQNRMYALKVHGSFATIKTRAPRRQSIPYPTLAEAVKTQVEFTNTNVRGTMVGFRLPTYLGTANATGYHFHFVSDNHRVGGHVLEVSVDWATVEVEALDRLEMTAPIPEED</sequence>
<reference evidence="11 12" key="1">
    <citation type="submission" date="2021-12" db="EMBL/GenBank/DDBJ databases">
        <title>Discovery of the Pendulisporaceae a myxobacterial family with distinct sporulation behavior and unique specialized metabolism.</title>
        <authorList>
            <person name="Garcia R."/>
            <person name="Popoff A."/>
            <person name="Bader C.D."/>
            <person name="Loehr J."/>
            <person name="Walesch S."/>
            <person name="Walt C."/>
            <person name="Boldt J."/>
            <person name="Bunk B."/>
            <person name="Haeckl F.J.F.P.J."/>
            <person name="Gunesch A.P."/>
            <person name="Birkelbach J."/>
            <person name="Nuebel U."/>
            <person name="Pietschmann T."/>
            <person name="Bach T."/>
            <person name="Mueller R."/>
        </authorList>
    </citation>
    <scope>NUCLEOTIDE SEQUENCE [LARGE SCALE GENOMIC DNA]</scope>
    <source>
        <strain evidence="11 12">MSr12523</strain>
    </source>
</reference>
<dbReference type="Pfam" id="PF03306">
    <property type="entry name" value="AAL_decarboxy"/>
    <property type="match status" value="1"/>
</dbReference>
<evidence type="ECO:0000256" key="10">
    <source>
        <dbReference type="SAM" id="SignalP"/>
    </source>
</evidence>
<keyword evidence="10" id="KW-0732">Signal</keyword>
<accession>A0ABZ2KHW5</accession>
<feature type="compositionally biased region" description="Low complexity" evidence="9">
    <location>
        <begin position="24"/>
        <end position="34"/>
    </location>
</feature>
<dbReference type="PROSITE" id="PS51257">
    <property type="entry name" value="PROKAR_LIPOPROTEIN"/>
    <property type="match status" value="1"/>
</dbReference>
<evidence type="ECO:0000256" key="1">
    <source>
        <dbReference type="ARBA" id="ARBA00001784"/>
    </source>
</evidence>
<dbReference type="NCBIfam" id="TIGR01252">
    <property type="entry name" value="acetolac_decarb"/>
    <property type="match status" value="1"/>
</dbReference>
<dbReference type="Gene3D" id="3.30.1330.80">
    <property type="entry name" value="Hypothetical protein, similar to alpha- acetolactate decarboxylase, domain 2"/>
    <property type="match status" value="2"/>
</dbReference>
<organism evidence="11 12">
    <name type="scientific">Pendulispora brunnea</name>
    <dbReference type="NCBI Taxonomy" id="2905690"/>
    <lineage>
        <taxon>Bacteria</taxon>
        <taxon>Pseudomonadati</taxon>
        <taxon>Myxococcota</taxon>
        <taxon>Myxococcia</taxon>
        <taxon>Myxococcales</taxon>
        <taxon>Sorangiineae</taxon>
        <taxon>Pendulisporaceae</taxon>
        <taxon>Pendulispora</taxon>
    </lineage>
</organism>
<evidence type="ECO:0000256" key="7">
    <source>
        <dbReference type="ARBA" id="ARBA00023061"/>
    </source>
</evidence>
<name>A0ABZ2KHW5_9BACT</name>
<dbReference type="PANTHER" id="PTHR35524:SF1">
    <property type="entry name" value="ALPHA-ACETOLACTATE DECARBOXYLASE"/>
    <property type="match status" value="1"/>
</dbReference>
<evidence type="ECO:0000256" key="4">
    <source>
        <dbReference type="ARBA" id="ARBA00013204"/>
    </source>
</evidence>
<dbReference type="GO" id="GO:0047605">
    <property type="term" value="F:acetolactate decarboxylase activity"/>
    <property type="evidence" value="ECO:0007669"/>
    <property type="project" value="UniProtKB-EC"/>
</dbReference>
<dbReference type="Proteomes" id="UP001379533">
    <property type="component" value="Chromosome"/>
</dbReference>
<feature type="region of interest" description="Disordered" evidence="9">
    <location>
        <begin position="24"/>
        <end position="44"/>
    </location>
</feature>
<evidence type="ECO:0000256" key="5">
    <source>
        <dbReference type="ARBA" id="ARBA00020164"/>
    </source>
</evidence>
<evidence type="ECO:0000256" key="2">
    <source>
        <dbReference type="ARBA" id="ARBA00005170"/>
    </source>
</evidence>
<evidence type="ECO:0000256" key="8">
    <source>
        <dbReference type="ARBA" id="ARBA00023239"/>
    </source>
</evidence>
<evidence type="ECO:0000256" key="3">
    <source>
        <dbReference type="ARBA" id="ARBA00007106"/>
    </source>
</evidence>
<evidence type="ECO:0000256" key="9">
    <source>
        <dbReference type="SAM" id="MobiDB-lite"/>
    </source>
</evidence>
<dbReference type="SUPFAM" id="SSF117856">
    <property type="entry name" value="AF0104/ALDC/Ptd012-like"/>
    <property type="match status" value="1"/>
</dbReference>
<comment type="pathway">
    <text evidence="2">Polyol metabolism; (R,R)-butane-2,3-diol biosynthesis; (R,R)-butane-2,3-diol from pyruvate: step 2/3.</text>
</comment>
<evidence type="ECO:0000256" key="6">
    <source>
        <dbReference type="ARBA" id="ARBA00022793"/>
    </source>
</evidence>
<feature type="chain" id="PRO_5046921404" description="Alpha-acetolactate decarboxylase" evidence="10">
    <location>
        <begin position="32"/>
        <end position="283"/>
    </location>
</feature>
<dbReference type="CDD" id="cd17299">
    <property type="entry name" value="acetolactate_decarboxylase"/>
    <property type="match status" value="1"/>
</dbReference>
<keyword evidence="12" id="KW-1185">Reference proteome</keyword>
<comment type="similarity">
    <text evidence="3">Belongs to the alpha-acetolactate decarboxylase family.</text>
</comment>
<comment type="catalytic activity">
    <reaction evidence="1">
        <text>(2S)-2-acetolactate + H(+) = (R)-acetoin + CO2</text>
        <dbReference type="Rhea" id="RHEA:21580"/>
        <dbReference type="ChEBI" id="CHEBI:15378"/>
        <dbReference type="ChEBI" id="CHEBI:15686"/>
        <dbReference type="ChEBI" id="CHEBI:16526"/>
        <dbReference type="ChEBI" id="CHEBI:58476"/>
        <dbReference type="EC" id="4.1.1.5"/>
    </reaction>
</comment>
<dbReference type="PANTHER" id="PTHR35524">
    <property type="entry name" value="ALPHA-ACETOLACTATE DECARBOXYLASE"/>
    <property type="match status" value="1"/>
</dbReference>
<dbReference type="EMBL" id="CP089982">
    <property type="protein sequence ID" value="WXA98282.1"/>
    <property type="molecule type" value="Genomic_DNA"/>
</dbReference>
<dbReference type="InterPro" id="IPR005128">
    <property type="entry name" value="Acetolactate_a_deCO2ase"/>
</dbReference>
<keyword evidence="8 11" id="KW-0456">Lyase</keyword>
<dbReference type="EC" id="4.1.1.5" evidence="4"/>
<dbReference type="RefSeq" id="WP_394848895.1">
    <property type="nucleotide sequence ID" value="NZ_CP089982.1"/>
</dbReference>
<protein>
    <recommendedName>
        <fullName evidence="5">Alpha-acetolactate decarboxylase</fullName>
        <ecNumber evidence="4">4.1.1.5</ecNumber>
    </recommendedName>
</protein>